<proteinExistence type="inferred from homology"/>
<dbReference type="InterPro" id="IPR046887">
    <property type="entry name" value="RsmE_PUA-like"/>
</dbReference>
<dbReference type="NCBIfam" id="TIGR00046">
    <property type="entry name" value="RsmE family RNA methyltransferase"/>
    <property type="match status" value="1"/>
</dbReference>
<organism evidence="15 16">
    <name type="scientific">Thalassolituus pacificus</name>
    <dbReference type="NCBI Taxonomy" id="2975440"/>
    <lineage>
        <taxon>Bacteria</taxon>
        <taxon>Pseudomonadati</taxon>
        <taxon>Pseudomonadota</taxon>
        <taxon>Gammaproteobacteria</taxon>
        <taxon>Oceanospirillales</taxon>
        <taxon>Oceanospirillaceae</taxon>
        <taxon>Thalassolituus</taxon>
    </lineage>
</organism>
<dbReference type="EC" id="2.1.1.193" evidence="3 12"/>
<protein>
    <recommendedName>
        <fullName evidence="4 12">Ribosomal RNA small subunit methyltransferase E</fullName>
        <ecNumber evidence="3 12">2.1.1.193</ecNumber>
    </recommendedName>
</protein>
<sequence length="242" mass="26668">MSGPRTYSSSPLSSGQRIDLDDQAVAHLIRVLRMGEGDAIRLFNGDGHEYAGQLCDVQKKGAAVMVGEILRSDAETALILQLGQVVSKGDRMDFTIQKATELGISDITPLWSERCEVRLKGERLDKKMEHWQKVAISACEQSGRNRIPTIHAPQHFADWAKDNNADVRLLLHPHRQKPLRDYAQPTSVALLVGPEGGFSEQEVEMAMSSGFAGLTLGPRILRTETAALAALSVFQFQWGDFS</sequence>
<evidence type="ECO:0000256" key="4">
    <source>
        <dbReference type="ARBA" id="ARBA00013673"/>
    </source>
</evidence>
<dbReference type="EMBL" id="JAOANI010000022">
    <property type="protein sequence ID" value="MCT7360156.1"/>
    <property type="molecule type" value="Genomic_DNA"/>
</dbReference>
<name>A0A9X2WGQ2_9GAMM</name>
<dbReference type="NCBIfam" id="NF008692">
    <property type="entry name" value="PRK11713.1-5"/>
    <property type="match status" value="1"/>
</dbReference>
<dbReference type="GO" id="GO:0005737">
    <property type="term" value="C:cytoplasm"/>
    <property type="evidence" value="ECO:0007669"/>
    <property type="project" value="UniProtKB-SubCell"/>
</dbReference>
<keyword evidence="5 12" id="KW-0963">Cytoplasm</keyword>
<evidence type="ECO:0000256" key="3">
    <source>
        <dbReference type="ARBA" id="ARBA00012328"/>
    </source>
</evidence>
<dbReference type="InterPro" id="IPR046886">
    <property type="entry name" value="RsmE_MTase_dom"/>
</dbReference>
<reference evidence="15" key="2">
    <citation type="submission" date="2022-08" db="EMBL/GenBank/DDBJ databases">
        <authorList>
            <person name="Dong C."/>
        </authorList>
    </citation>
    <scope>NUCLEOTIDE SEQUENCE</scope>
    <source>
        <strain evidence="15">59MF3M-4</strain>
    </source>
</reference>
<dbReference type="Gene3D" id="3.40.1280.10">
    <property type="match status" value="1"/>
</dbReference>
<evidence type="ECO:0000256" key="9">
    <source>
        <dbReference type="ARBA" id="ARBA00022691"/>
    </source>
</evidence>
<dbReference type="SUPFAM" id="SSF75217">
    <property type="entry name" value="alpha/beta knot"/>
    <property type="match status" value="1"/>
</dbReference>
<keyword evidence="8 12" id="KW-0808">Transferase</keyword>
<dbReference type="SUPFAM" id="SSF88697">
    <property type="entry name" value="PUA domain-like"/>
    <property type="match status" value="1"/>
</dbReference>
<dbReference type="InterPro" id="IPR015947">
    <property type="entry name" value="PUA-like_sf"/>
</dbReference>
<feature type="domain" description="Ribosomal RNA small subunit methyltransferase E PUA-like" evidence="14">
    <location>
        <begin position="20"/>
        <end position="62"/>
    </location>
</feature>
<evidence type="ECO:0000313" key="16">
    <source>
        <dbReference type="Proteomes" id="UP001147830"/>
    </source>
</evidence>
<dbReference type="GO" id="GO:0070042">
    <property type="term" value="F:rRNA (uridine-N3-)-methyltransferase activity"/>
    <property type="evidence" value="ECO:0007669"/>
    <property type="project" value="TreeGrafter"/>
</dbReference>
<dbReference type="Gene3D" id="2.40.240.20">
    <property type="entry name" value="Hypothetical PUA domain-like, domain 1"/>
    <property type="match status" value="1"/>
</dbReference>
<comment type="caution">
    <text evidence="15">The sequence shown here is derived from an EMBL/GenBank/DDBJ whole genome shotgun (WGS) entry which is preliminary data.</text>
</comment>
<evidence type="ECO:0000313" key="15">
    <source>
        <dbReference type="EMBL" id="MCT7360156.1"/>
    </source>
</evidence>
<dbReference type="InterPro" id="IPR029026">
    <property type="entry name" value="tRNA_m1G_MTases_N"/>
</dbReference>
<dbReference type="PIRSF" id="PIRSF015601">
    <property type="entry name" value="MTase_slr0722"/>
    <property type="match status" value="1"/>
</dbReference>
<dbReference type="Proteomes" id="UP001147830">
    <property type="component" value="Unassembled WGS sequence"/>
</dbReference>
<evidence type="ECO:0000256" key="1">
    <source>
        <dbReference type="ARBA" id="ARBA00004496"/>
    </source>
</evidence>
<feature type="domain" description="Ribosomal RNA small subunit methyltransferase E methyltransferase" evidence="13">
    <location>
        <begin position="79"/>
        <end position="235"/>
    </location>
</feature>
<dbReference type="GO" id="GO:0070475">
    <property type="term" value="P:rRNA base methylation"/>
    <property type="evidence" value="ECO:0007669"/>
    <property type="project" value="TreeGrafter"/>
</dbReference>
<evidence type="ECO:0000259" key="13">
    <source>
        <dbReference type="Pfam" id="PF04452"/>
    </source>
</evidence>
<keyword evidence="9 12" id="KW-0949">S-adenosyl-L-methionine</keyword>
<dbReference type="PANTHER" id="PTHR30027">
    <property type="entry name" value="RIBOSOMAL RNA SMALL SUBUNIT METHYLTRANSFERASE E"/>
    <property type="match status" value="1"/>
</dbReference>
<evidence type="ECO:0000256" key="2">
    <source>
        <dbReference type="ARBA" id="ARBA00005528"/>
    </source>
</evidence>
<comment type="function">
    <text evidence="10 12">Specifically methylates the N3 position of the uracil ring of uridine 1498 (m3U1498) in 16S rRNA. Acts on the fully assembled 30S ribosomal subunit.</text>
</comment>
<reference evidence="15" key="1">
    <citation type="journal article" date="2022" name="Front. Microbiol.">
        <title>Genome-based taxonomic rearrangement of Oceanobacter-related bacteria including the description of Thalassolituus hydrocarbonoclasticus sp. nov. and Thalassolituus pacificus sp. nov. and emended description of the genus Thalassolituus.</title>
        <authorList>
            <person name="Dong C."/>
            <person name="Wei L."/>
            <person name="Wang J."/>
            <person name="Lai Q."/>
            <person name="Huang Z."/>
            <person name="Shao Z."/>
        </authorList>
    </citation>
    <scope>NUCLEOTIDE SEQUENCE</scope>
    <source>
        <strain evidence="15">59MF3M-4</strain>
    </source>
</reference>
<dbReference type="RefSeq" id="WP_260976999.1">
    <property type="nucleotide sequence ID" value="NZ_JAOANI010000022.1"/>
</dbReference>
<accession>A0A9X2WGQ2</accession>
<comment type="similarity">
    <text evidence="2 12">Belongs to the RNA methyltransferase RsmE family.</text>
</comment>
<dbReference type="PANTHER" id="PTHR30027:SF3">
    <property type="entry name" value="16S RRNA (URACIL(1498)-N(3))-METHYLTRANSFERASE"/>
    <property type="match status" value="1"/>
</dbReference>
<dbReference type="CDD" id="cd18084">
    <property type="entry name" value="RsmE-like"/>
    <property type="match status" value="1"/>
</dbReference>
<evidence type="ECO:0000256" key="8">
    <source>
        <dbReference type="ARBA" id="ARBA00022679"/>
    </source>
</evidence>
<dbReference type="Pfam" id="PF20260">
    <property type="entry name" value="PUA_4"/>
    <property type="match status" value="1"/>
</dbReference>
<evidence type="ECO:0000256" key="7">
    <source>
        <dbReference type="ARBA" id="ARBA00022603"/>
    </source>
</evidence>
<evidence type="ECO:0000259" key="14">
    <source>
        <dbReference type="Pfam" id="PF20260"/>
    </source>
</evidence>
<dbReference type="AlphaFoldDB" id="A0A9X2WGQ2"/>
<dbReference type="InterPro" id="IPR006700">
    <property type="entry name" value="RsmE"/>
</dbReference>
<evidence type="ECO:0000256" key="6">
    <source>
        <dbReference type="ARBA" id="ARBA00022552"/>
    </source>
</evidence>
<dbReference type="InterPro" id="IPR029028">
    <property type="entry name" value="Alpha/beta_knot_MTases"/>
</dbReference>
<keyword evidence="6 12" id="KW-0698">rRNA processing</keyword>
<comment type="catalytic activity">
    <reaction evidence="11 12">
        <text>uridine(1498) in 16S rRNA + S-adenosyl-L-methionine = N(3)-methyluridine(1498) in 16S rRNA + S-adenosyl-L-homocysteine + H(+)</text>
        <dbReference type="Rhea" id="RHEA:42920"/>
        <dbReference type="Rhea" id="RHEA-COMP:10283"/>
        <dbReference type="Rhea" id="RHEA-COMP:10284"/>
        <dbReference type="ChEBI" id="CHEBI:15378"/>
        <dbReference type="ChEBI" id="CHEBI:57856"/>
        <dbReference type="ChEBI" id="CHEBI:59789"/>
        <dbReference type="ChEBI" id="CHEBI:65315"/>
        <dbReference type="ChEBI" id="CHEBI:74502"/>
        <dbReference type="EC" id="2.1.1.193"/>
    </reaction>
</comment>
<gene>
    <name evidence="15" type="ORF">NYR02_14130</name>
</gene>
<evidence type="ECO:0000256" key="11">
    <source>
        <dbReference type="ARBA" id="ARBA00047944"/>
    </source>
</evidence>
<comment type="subcellular location">
    <subcellularLocation>
        <location evidence="1 12">Cytoplasm</location>
    </subcellularLocation>
</comment>
<dbReference type="Pfam" id="PF04452">
    <property type="entry name" value="Methyltrans_RNA"/>
    <property type="match status" value="1"/>
</dbReference>
<evidence type="ECO:0000256" key="12">
    <source>
        <dbReference type="PIRNR" id="PIRNR015601"/>
    </source>
</evidence>
<keyword evidence="16" id="KW-1185">Reference proteome</keyword>
<evidence type="ECO:0000256" key="5">
    <source>
        <dbReference type="ARBA" id="ARBA00022490"/>
    </source>
</evidence>
<evidence type="ECO:0000256" key="10">
    <source>
        <dbReference type="ARBA" id="ARBA00025699"/>
    </source>
</evidence>
<keyword evidence="7 12" id="KW-0489">Methyltransferase</keyword>